<dbReference type="PANTHER" id="PTHR38432">
    <property type="entry name" value="TELA-LIKE PROTEIN SAOUHSC_01408"/>
    <property type="match status" value="1"/>
</dbReference>
<organism evidence="2 3">
    <name type="scientific">Metasolibacillus meyeri</name>
    <dbReference type="NCBI Taxonomy" id="1071052"/>
    <lineage>
        <taxon>Bacteria</taxon>
        <taxon>Bacillati</taxon>
        <taxon>Bacillota</taxon>
        <taxon>Bacilli</taxon>
        <taxon>Bacillales</taxon>
        <taxon>Caryophanaceae</taxon>
        <taxon>Metasolibacillus</taxon>
    </lineage>
</organism>
<dbReference type="InterPro" id="IPR008863">
    <property type="entry name" value="Toxic_anion-R_TelA"/>
</dbReference>
<protein>
    <submittedName>
        <fullName evidence="2">Toxic anion resistance protein</fullName>
    </submittedName>
</protein>
<dbReference type="PANTHER" id="PTHR38432:SF2">
    <property type="entry name" value="TELLURITE RESISTANCE PROTEIN"/>
    <property type="match status" value="1"/>
</dbReference>
<gene>
    <name evidence="2" type="ORF">P9B03_17085</name>
</gene>
<comment type="caution">
    <text evidence="2">The sequence shown here is derived from an EMBL/GenBank/DDBJ whole genome shotgun (WGS) entry which is preliminary data.</text>
</comment>
<proteinExistence type="predicted"/>
<dbReference type="RefSeq" id="WP_326124783.1">
    <property type="nucleotide sequence ID" value="NZ_JARSFG010000023.1"/>
</dbReference>
<evidence type="ECO:0000313" key="3">
    <source>
        <dbReference type="Proteomes" id="UP001344888"/>
    </source>
</evidence>
<accession>A0AAW9NYR3</accession>
<feature type="coiled-coil region" evidence="1">
    <location>
        <begin position="314"/>
        <end position="341"/>
    </location>
</feature>
<keyword evidence="1" id="KW-0175">Coiled coil</keyword>
<keyword evidence="3" id="KW-1185">Reference proteome</keyword>
<dbReference type="Pfam" id="PF05816">
    <property type="entry name" value="TelA"/>
    <property type="match status" value="1"/>
</dbReference>
<name>A0AAW9NYR3_9BACL</name>
<feature type="coiled-coil region" evidence="1">
    <location>
        <begin position="186"/>
        <end position="213"/>
    </location>
</feature>
<dbReference type="Proteomes" id="UP001344888">
    <property type="component" value="Unassembled WGS sequence"/>
</dbReference>
<dbReference type="AlphaFoldDB" id="A0AAW9NYR3"/>
<evidence type="ECO:0000313" key="2">
    <source>
        <dbReference type="EMBL" id="MEC1180220.1"/>
    </source>
</evidence>
<evidence type="ECO:0000256" key="1">
    <source>
        <dbReference type="SAM" id="Coils"/>
    </source>
</evidence>
<dbReference type="EMBL" id="JARSFG010000023">
    <property type="protein sequence ID" value="MEC1180220.1"/>
    <property type="molecule type" value="Genomic_DNA"/>
</dbReference>
<reference evidence="2 3" key="1">
    <citation type="submission" date="2023-03" db="EMBL/GenBank/DDBJ databases">
        <title>Bacillus Genome Sequencing.</title>
        <authorList>
            <person name="Dunlap C."/>
        </authorList>
    </citation>
    <scope>NUCLEOTIDE SEQUENCE [LARGE SCALE GENOMIC DNA]</scope>
    <source>
        <strain evidence="2 3">B-59205</strain>
    </source>
</reference>
<sequence length="342" mass="39708">MSFTLEKLTQETADSTKEQLRQSAEVQQIAREINIKNQLDIMEFGKEPAIKLTNFSDRMLRLLANAKVNESGELLRQLEALMDKFDKKEIVEEKGFFKRLFKRAPKQQEDLWEKYSYLTRDIEKMHYQFVLMEETLASDNRVLAGLYREDLQYYLELEKYILAVELKLNEVATGIARLEQQSVDGNQIAKMELQTYQTVAQLLEQKRDDLEKSRIVAILAAPQIEMLQEGNRTLMQQINEAFIKTIPVFKIGIINAVNDKKRQLQNDSAKAFENRMKQVGGINADAVQLSTAMVNQQDGTQTLEEIWDHIVEGITSYRQLRDEQSQQRQKAEQQLKALQVRA</sequence>